<gene>
    <name evidence="4" type="ORF">MU0053_000774</name>
</gene>
<dbReference type="RefSeq" id="WP_308481091.1">
    <property type="nucleotide sequence ID" value="NZ_OY726397.1"/>
</dbReference>
<protein>
    <submittedName>
        <fullName evidence="4">Nitronate monooxygenase</fullName>
        <ecNumber evidence="4">1.13.12.-</ecNumber>
    </submittedName>
</protein>
<keyword evidence="3 4" id="KW-0560">Oxidoreductase</keyword>
<dbReference type="EC" id="1.13.12.-" evidence="4"/>
<keyword evidence="2" id="KW-0288">FMN</keyword>
<name>A0ABM9LCZ9_9MYCO</name>
<dbReference type="Pfam" id="PF03060">
    <property type="entry name" value="NMO"/>
    <property type="match status" value="2"/>
</dbReference>
<proteinExistence type="predicted"/>
<evidence type="ECO:0000256" key="3">
    <source>
        <dbReference type="ARBA" id="ARBA00023002"/>
    </source>
</evidence>
<reference evidence="4 5" key="1">
    <citation type="submission" date="2023-08" db="EMBL/GenBank/DDBJ databases">
        <authorList>
            <person name="Folkvardsen B D."/>
            <person name="Norman A."/>
        </authorList>
    </citation>
    <scope>NUCLEOTIDE SEQUENCE [LARGE SCALE GENOMIC DNA]</scope>
    <source>
        <strain evidence="4 5">Mu0053</strain>
    </source>
</reference>
<dbReference type="GO" id="GO:0004497">
    <property type="term" value="F:monooxygenase activity"/>
    <property type="evidence" value="ECO:0007669"/>
    <property type="project" value="UniProtKB-KW"/>
</dbReference>
<dbReference type="Gene3D" id="3.20.20.70">
    <property type="entry name" value="Aldolase class I"/>
    <property type="match status" value="1"/>
</dbReference>
<evidence type="ECO:0000313" key="4">
    <source>
        <dbReference type="EMBL" id="CAJ1496911.1"/>
    </source>
</evidence>
<evidence type="ECO:0000256" key="1">
    <source>
        <dbReference type="ARBA" id="ARBA00022630"/>
    </source>
</evidence>
<dbReference type="PANTHER" id="PTHR32332">
    <property type="entry name" value="2-NITROPROPANE DIOXYGENASE"/>
    <property type="match status" value="1"/>
</dbReference>
<keyword evidence="4" id="KW-0503">Monooxygenase</keyword>
<dbReference type="InterPro" id="IPR013785">
    <property type="entry name" value="Aldolase_TIM"/>
</dbReference>
<keyword evidence="5" id="KW-1185">Reference proteome</keyword>
<dbReference type="PANTHER" id="PTHR32332:SF20">
    <property type="entry name" value="2-NITROPROPANE DIOXYGENASE-LIKE PROTEIN"/>
    <property type="match status" value="1"/>
</dbReference>
<evidence type="ECO:0000313" key="5">
    <source>
        <dbReference type="Proteomes" id="UP001190465"/>
    </source>
</evidence>
<dbReference type="CDD" id="cd04730">
    <property type="entry name" value="NPD_like"/>
    <property type="match status" value="1"/>
</dbReference>
<accession>A0ABM9LCZ9</accession>
<dbReference type="SUPFAM" id="SSF51412">
    <property type="entry name" value="Inosine monophosphate dehydrogenase (IMPDH)"/>
    <property type="match status" value="1"/>
</dbReference>
<sequence length="325" mass="34057">MLRTRFTEMFDLQYPVMSAPMAMHSGATIAAAVSSAGALGSFGGINPKGPDWLDAQVTAIRAQTDRPFAVGFITPFLEFGAPLFDAALAASPPAVVFSFSDPKPWIGRAAATGARTICQVQTLEDADLAVEAGTDVLVAQGTEAGGHTGTMALLPLLSAVAARHPDIPLLAAGGISGGRTFAGALIAGADGAVMGTAFLATPEVTEVHDAYKKLIVASDGTDTTHTRAYDIVSGLPWPRSIGERVRRNRFTDEWSGRTAELEQRREEVAEGNPFLIDEPNPETDPIAYGQGAASIDAIRPAAEVLERICGEAEQIVRSRAASILT</sequence>
<organism evidence="4 5">
    <name type="scientific">[Mycobacterium] burgundiense</name>
    <dbReference type="NCBI Taxonomy" id="3064286"/>
    <lineage>
        <taxon>Bacteria</taxon>
        <taxon>Bacillati</taxon>
        <taxon>Actinomycetota</taxon>
        <taxon>Actinomycetes</taxon>
        <taxon>Mycobacteriales</taxon>
        <taxon>Mycobacteriaceae</taxon>
        <taxon>Mycolicibacterium</taxon>
    </lineage>
</organism>
<dbReference type="EMBL" id="OY726397">
    <property type="protein sequence ID" value="CAJ1496911.1"/>
    <property type="molecule type" value="Genomic_DNA"/>
</dbReference>
<dbReference type="Proteomes" id="UP001190465">
    <property type="component" value="Chromosome"/>
</dbReference>
<evidence type="ECO:0000256" key="2">
    <source>
        <dbReference type="ARBA" id="ARBA00022643"/>
    </source>
</evidence>
<keyword evidence="1" id="KW-0285">Flavoprotein</keyword>
<dbReference type="InterPro" id="IPR004136">
    <property type="entry name" value="NMO"/>
</dbReference>